<comment type="caution">
    <text evidence="2">The sequence shown here is derived from an EMBL/GenBank/DDBJ whole genome shotgun (WGS) entry which is preliminary data.</text>
</comment>
<evidence type="ECO:0000256" key="1">
    <source>
        <dbReference type="SAM" id="MobiDB-lite"/>
    </source>
</evidence>
<evidence type="ECO:0000313" key="2">
    <source>
        <dbReference type="EMBL" id="CAL0330650.1"/>
    </source>
</evidence>
<dbReference type="PANTHER" id="PTHR34460">
    <property type="entry name" value="VITELLOGENIN-LIKE PROTEIN"/>
    <property type="match status" value="1"/>
</dbReference>
<proteinExistence type="predicted"/>
<dbReference type="EMBL" id="CAXHTB010000022">
    <property type="protein sequence ID" value="CAL0330650.1"/>
    <property type="molecule type" value="Genomic_DNA"/>
</dbReference>
<feature type="compositionally biased region" description="Polar residues" evidence="1">
    <location>
        <begin position="216"/>
        <end position="229"/>
    </location>
</feature>
<reference evidence="2 3" key="1">
    <citation type="submission" date="2024-03" db="EMBL/GenBank/DDBJ databases">
        <authorList>
            <person name="Martinez-Hernandez J."/>
        </authorList>
    </citation>
    <scope>NUCLEOTIDE SEQUENCE [LARGE SCALE GENOMIC DNA]</scope>
</reference>
<feature type="compositionally biased region" description="Polar residues" evidence="1">
    <location>
        <begin position="407"/>
        <end position="419"/>
    </location>
</feature>
<feature type="region of interest" description="Disordered" evidence="1">
    <location>
        <begin position="335"/>
        <end position="370"/>
    </location>
</feature>
<feature type="compositionally biased region" description="Low complexity" evidence="1">
    <location>
        <begin position="335"/>
        <end position="364"/>
    </location>
</feature>
<feature type="region of interest" description="Disordered" evidence="1">
    <location>
        <begin position="389"/>
        <end position="425"/>
    </location>
</feature>
<dbReference type="PANTHER" id="PTHR34460:SF2">
    <property type="entry name" value="OS04G0405500 PROTEIN"/>
    <property type="match status" value="1"/>
</dbReference>
<dbReference type="AlphaFoldDB" id="A0AAV1Y9S3"/>
<dbReference type="Proteomes" id="UP001497480">
    <property type="component" value="Unassembled WGS sequence"/>
</dbReference>
<evidence type="ECO:0000313" key="3">
    <source>
        <dbReference type="Proteomes" id="UP001497480"/>
    </source>
</evidence>
<accession>A0AAV1Y9S3</accession>
<feature type="compositionally biased region" description="Basic and acidic residues" evidence="1">
    <location>
        <begin position="393"/>
        <end position="406"/>
    </location>
</feature>
<feature type="region of interest" description="Disordered" evidence="1">
    <location>
        <begin position="205"/>
        <end position="235"/>
    </location>
</feature>
<sequence>MEGMKGGGRVGIGEDDMGDGMQCIDHPFRNNNKNNNPGAICAICLQEKLANLVSSSFPLPIRASTSSSSSPSFTSNNNVVSISNSTIRPISSASVSTTVTSIACTNNSAQKINGSESNHHDGRYYNHECYTRRTRIPFLLAKKKKKPSPTPNISNIILKRSKSSAIPSSRGNSFVHNADHEDEDLTTGKRNGFWSFLHLSSNSKKLKSKSLRDPTRISSTINAPTSSTSKPKEKCKSDVVIVEEDNNSSNSNTTTASAASFERKVSRSRSVGCGSRSFSGDFFERISTGFGDCTLRRVESQREGKNKVAASGAAMNRERVRCGGLFSGFMMTSSSSSSSSSSYWVSSSATDNNNNNNNDSTMNNGKSVALSHGRSRNWGWAFASPMRVFTSKPSKDNRRDIIRNANDKNATPNLSSMPSLLSARA</sequence>
<keyword evidence="3" id="KW-1185">Reference proteome</keyword>
<gene>
    <name evidence="2" type="ORF">LLUT_LOCUS31710</name>
</gene>
<protein>
    <submittedName>
        <fullName evidence="2">Uncharacterized protein</fullName>
    </submittedName>
</protein>
<name>A0AAV1Y9S3_LUPLU</name>
<organism evidence="2 3">
    <name type="scientific">Lupinus luteus</name>
    <name type="common">European yellow lupine</name>
    <dbReference type="NCBI Taxonomy" id="3873"/>
    <lineage>
        <taxon>Eukaryota</taxon>
        <taxon>Viridiplantae</taxon>
        <taxon>Streptophyta</taxon>
        <taxon>Embryophyta</taxon>
        <taxon>Tracheophyta</taxon>
        <taxon>Spermatophyta</taxon>
        <taxon>Magnoliopsida</taxon>
        <taxon>eudicotyledons</taxon>
        <taxon>Gunneridae</taxon>
        <taxon>Pentapetalae</taxon>
        <taxon>rosids</taxon>
        <taxon>fabids</taxon>
        <taxon>Fabales</taxon>
        <taxon>Fabaceae</taxon>
        <taxon>Papilionoideae</taxon>
        <taxon>50 kb inversion clade</taxon>
        <taxon>genistoids sensu lato</taxon>
        <taxon>core genistoids</taxon>
        <taxon>Genisteae</taxon>
        <taxon>Lupinus</taxon>
    </lineage>
</organism>